<keyword evidence="8" id="KW-1185">Reference proteome</keyword>
<proteinExistence type="inferred from homology"/>
<dbReference type="InterPro" id="IPR027417">
    <property type="entry name" value="P-loop_NTPase"/>
</dbReference>
<gene>
    <name evidence="7" type="ORF">R7226_19785</name>
</gene>
<dbReference type="Pfam" id="PF00005">
    <property type="entry name" value="ABC_tran"/>
    <property type="match status" value="1"/>
</dbReference>
<evidence type="ECO:0000256" key="5">
    <source>
        <dbReference type="ARBA" id="ARBA00022970"/>
    </source>
</evidence>
<evidence type="ECO:0000256" key="4">
    <source>
        <dbReference type="ARBA" id="ARBA00022840"/>
    </source>
</evidence>
<dbReference type="PROSITE" id="PS00211">
    <property type="entry name" value="ABC_TRANSPORTER_1"/>
    <property type="match status" value="1"/>
</dbReference>
<dbReference type="EMBL" id="JAWSTH010000060">
    <property type="protein sequence ID" value="MDW5596598.1"/>
    <property type="molecule type" value="Genomic_DNA"/>
</dbReference>
<keyword evidence="3" id="KW-0547">Nucleotide-binding</keyword>
<name>A0ABU4HTF4_9ACTN</name>
<dbReference type="CDD" id="cd03224">
    <property type="entry name" value="ABC_TM1139_LivF_branched"/>
    <property type="match status" value="1"/>
</dbReference>
<dbReference type="SUPFAM" id="SSF52540">
    <property type="entry name" value="P-loop containing nucleoside triphosphate hydrolases"/>
    <property type="match status" value="1"/>
</dbReference>
<dbReference type="PANTHER" id="PTHR43820:SF4">
    <property type="entry name" value="HIGH-AFFINITY BRANCHED-CHAIN AMINO ACID TRANSPORT ATP-BINDING PROTEIN LIVF"/>
    <property type="match status" value="1"/>
</dbReference>
<evidence type="ECO:0000313" key="8">
    <source>
        <dbReference type="Proteomes" id="UP001284601"/>
    </source>
</evidence>
<dbReference type="SMART" id="SM00382">
    <property type="entry name" value="AAA"/>
    <property type="match status" value="1"/>
</dbReference>
<protein>
    <submittedName>
        <fullName evidence="7">ABC transporter ATP-binding protein</fullName>
    </submittedName>
</protein>
<comment type="caution">
    <text evidence="7">The sequence shown here is derived from an EMBL/GenBank/DDBJ whole genome shotgun (WGS) entry which is preliminary data.</text>
</comment>
<organism evidence="7 8">
    <name type="scientific">Conexibacter stalactiti</name>
    <dbReference type="NCBI Taxonomy" id="1940611"/>
    <lineage>
        <taxon>Bacteria</taxon>
        <taxon>Bacillati</taxon>
        <taxon>Actinomycetota</taxon>
        <taxon>Thermoleophilia</taxon>
        <taxon>Solirubrobacterales</taxon>
        <taxon>Conexibacteraceae</taxon>
        <taxon>Conexibacter</taxon>
    </lineage>
</organism>
<dbReference type="PANTHER" id="PTHR43820">
    <property type="entry name" value="HIGH-AFFINITY BRANCHED-CHAIN AMINO ACID TRANSPORT ATP-BINDING PROTEIN LIVF"/>
    <property type="match status" value="1"/>
</dbReference>
<feature type="domain" description="ABC transporter" evidence="6">
    <location>
        <begin position="6"/>
        <end position="240"/>
    </location>
</feature>
<dbReference type="Gene3D" id="3.40.50.300">
    <property type="entry name" value="P-loop containing nucleotide triphosphate hydrolases"/>
    <property type="match status" value="1"/>
</dbReference>
<accession>A0ABU4HTF4</accession>
<dbReference type="RefSeq" id="WP_318599034.1">
    <property type="nucleotide sequence ID" value="NZ_JAWSTH010000060.1"/>
</dbReference>
<dbReference type="GO" id="GO:0005524">
    <property type="term" value="F:ATP binding"/>
    <property type="evidence" value="ECO:0007669"/>
    <property type="project" value="UniProtKB-KW"/>
</dbReference>
<evidence type="ECO:0000256" key="3">
    <source>
        <dbReference type="ARBA" id="ARBA00022741"/>
    </source>
</evidence>
<evidence type="ECO:0000256" key="1">
    <source>
        <dbReference type="ARBA" id="ARBA00005417"/>
    </source>
</evidence>
<keyword evidence="2" id="KW-0813">Transport</keyword>
<sequence>MSDPLLTVRGLRVAHGPVEVVHGIDLDVRAGAVTALLGANGAGKTTTLRALLGHLRPSGGSIRFGTRELAGRRAHRIARDGVALVPEGRRVFASLTVADNLRMGGYGRTSARSWRDPASLAQPLALFPELEPLLERPAGLLSGGEQQMLAMGRALMRRPQLLVLDEPSMGLAPKVVQRIYAALAELRGGGTTILLAEQNARVALALADDAVLLRTGTVAAAGSAAELRDGPLIQEVYLGRG</sequence>
<dbReference type="InterPro" id="IPR003593">
    <property type="entry name" value="AAA+_ATPase"/>
</dbReference>
<dbReference type="InterPro" id="IPR052156">
    <property type="entry name" value="BCAA_Transport_ATP-bd_LivF"/>
</dbReference>
<dbReference type="InterPro" id="IPR003439">
    <property type="entry name" value="ABC_transporter-like_ATP-bd"/>
</dbReference>
<dbReference type="InterPro" id="IPR017871">
    <property type="entry name" value="ABC_transporter-like_CS"/>
</dbReference>
<evidence type="ECO:0000259" key="6">
    <source>
        <dbReference type="PROSITE" id="PS50893"/>
    </source>
</evidence>
<reference evidence="8" key="1">
    <citation type="submission" date="2023-07" db="EMBL/GenBank/DDBJ databases">
        <title>Conexibacter stalactiti sp. nov., isolated from stalactites in a lava cave and emended description of the genus Conexibacter.</title>
        <authorList>
            <person name="Lee S.D."/>
        </authorList>
    </citation>
    <scope>NUCLEOTIDE SEQUENCE [LARGE SCALE GENOMIC DNA]</scope>
    <source>
        <strain evidence="8">KCTC 39840</strain>
    </source>
</reference>
<evidence type="ECO:0000256" key="2">
    <source>
        <dbReference type="ARBA" id="ARBA00022448"/>
    </source>
</evidence>
<keyword evidence="5" id="KW-0029">Amino-acid transport</keyword>
<dbReference type="PROSITE" id="PS50893">
    <property type="entry name" value="ABC_TRANSPORTER_2"/>
    <property type="match status" value="1"/>
</dbReference>
<evidence type="ECO:0000313" key="7">
    <source>
        <dbReference type="EMBL" id="MDW5596598.1"/>
    </source>
</evidence>
<dbReference type="Proteomes" id="UP001284601">
    <property type="component" value="Unassembled WGS sequence"/>
</dbReference>
<keyword evidence="4 7" id="KW-0067">ATP-binding</keyword>
<comment type="similarity">
    <text evidence="1">Belongs to the ABC transporter superfamily.</text>
</comment>